<evidence type="ECO:0000259" key="1">
    <source>
        <dbReference type="SMART" id="SM00642"/>
    </source>
</evidence>
<feature type="domain" description="Glycosyl hydrolase family 13 catalytic" evidence="1">
    <location>
        <begin position="34"/>
        <end position="493"/>
    </location>
</feature>
<gene>
    <name evidence="2" type="ORF">HWI92_21005</name>
</gene>
<name>A0ABX7IAR4_9BACT</name>
<dbReference type="InterPro" id="IPR006047">
    <property type="entry name" value="GH13_cat_dom"/>
</dbReference>
<protein>
    <submittedName>
        <fullName evidence="2">Alpha-amylase</fullName>
    </submittedName>
</protein>
<dbReference type="PANTHER" id="PTHR10357:SF209">
    <property type="entry name" value="PERIPLASMIC ALPHA-AMYLASE"/>
    <property type="match status" value="1"/>
</dbReference>
<evidence type="ECO:0000313" key="2">
    <source>
        <dbReference type="EMBL" id="QRR03214.1"/>
    </source>
</evidence>
<dbReference type="SMART" id="SM00642">
    <property type="entry name" value="Aamy"/>
    <property type="match status" value="1"/>
</dbReference>
<dbReference type="CDD" id="cd11352">
    <property type="entry name" value="AmyAc_5"/>
    <property type="match status" value="1"/>
</dbReference>
<dbReference type="RefSeq" id="WP_204658936.1">
    <property type="nucleotide sequence ID" value="NZ_CP056775.1"/>
</dbReference>
<proteinExistence type="predicted"/>
<organism evidence="2 3">
    <name type="scientific">Dyadobacter sandarakinus</name>
    <dbReference type="NCBI Taxonomy" id="2747268"/>
    <lineage>
        <taxon>Bacteria</taxon>
        <taxon>Pseudomonadati</taxon>
        <taxon>Bacteroidota</taxon>
        <taxon>Cytophagia</taxon>
        <taxon>Cytophagales</taxon>
        <taxon>Spirosomataceae</taxon>
        <taxon>Dyadobacter</taxon>
    </lineage>
</organism>
<keyword evidence="3" id="KW-1185">Reference proteome</keyword>
<sequence>MKKYKSVAEVDLSEIRQSGYFPSPLAWEDQVLYFLLLDRFSDNRENAFLDNQGNKVSSGTTKPFQPEDAGNAVLTPEDTAAWREAGTRFTGGNLKGLASKIGYLARLGITAIWISPVFKQVVSQETYHGYGIQDFLEIEPRFGSKEDLIEVVKIAHQHGIYIILDIILNHSGDVYAYENGQPVYQNGQTYPVRGYRTADGSPFLPFDTLTGNADPDAGIWPAELQKAESFTQKGKITHWDDYPEFLEGDFESLKDIHHGTGGLEDFVVSDALHGLAEAYKYWIALTDIDGFRIDTVKHMELGATRFFSSCIKEFAVAIGKENFYLIGEITGGRRRAFETLELTGLDAALGIDDIPDKMEYLVKGYRNPSDYFSLFRNSELVQKDSHVWFRNKVVTLFDDHDQVRKGGNKARFCAGESGRDFLIAIVGLNLTSLGIPCLYYGTEQAFDGAGDSDRYIRETMFGGKFGAFRSKDVHFFKEDNPYFPEIARIIAVRKACIPLRRGRQYLRQISGDGETFGYPSLGGERMHSVVAWSRILNDTEILCAFNTDPQNTITAWVTVDYTLHRSGGVFRRLYASGESAEILPVEPRNGCAVLLTVPPGGFVIYG</sequence>
<dbReference type="SUPFAM" id="SSF51445">
    <property type="entry name" value="(Trans)glycosidases"/>
    <property type="match status" value="1"/>
</dbReference>
<dbReference type="Proteomes" id="UP000612680">
    <property type="component" value="Chromosome"/>
</dbReference>
<evidence type="ECO:0000313" key="3">
    <source>
        <dbReference type="Proteomes" id="UP000612680"/>
    </source>
</evidence>
<accession>A0ABX7IAR4</accession>
<dbReference type="Gene3D" id="3.20.20.80">
    <property type="entry name" value="Glycosidases"/>
    <property type="match status" value="1"/>
</dbReference>
<reference evidence="2 3" key="1">
    <citation type="submission" date="2020-06" db="EMBL/GenBank/DDBJ databases">
        <title>Dyadobacter sandarakinus sp. nov., isolated from the soil of the Arctic Yellow River Station.</title>
        <authorList>
            <person name="Zhang Y."/>
            <person name="Peng F."/>
        </authorList>
    </citation>
    <scope>NUCLEOTIDE SEQUENCE [LARGE SCALE GENOMIC DNA]</scope>
    <source>
        <strain evidence="2 3">Q3-56</strain>
    </source>
</reference>
<dbReference type="PANTHER" id="PTHR10357">
    <property type="entry name" value="ALPHA-AMYLASE FAMILY MEMBER"/>
    <property type="match status" value="1"/>
</dbReference>
<dbReference type="InterPro" id="IPR017853">
    <property type="entry name" value="GH"/>
</dbReference>
<dbReference type="Pfam" id="PF00128">
    <property type="entry name" value="Alpha-amylase"/>
    <property type="match status" value="1"/>
</dbReference>
<dbReference type="EMBL" id="CP056775">
    <property type="protein sequence ID" value="QRR03214.1"/>
    <property type="molecule type" value="Genomic_DNA"/>
</dbReference>